<dbReference type="Proteomes" id="UP001162992">
    <property type="component" value="Chromosome 14"/>
</dbReference>
<sequence>MEPRVANKYRLGRKIGSGSFGEIYLGTHIQTNEEVAIKLESVKTKHPQLLYESKLYKILQGGTGIPNIRWFGLEGDYNVLVLDLLGPSLEDLFNYCSRKFSLKTVLMLVDQLINRVEYVHSKSFIHRDIKPDNFLMGLGRRANQVYIIDFGLAKKYRDLATHQHIPYRENKNLTGTARYASINTHLGIEQSRRDDLESLGYVLMYFLRGSLPWQGLKAGTKKQKYEKISEKKMATPIEALCKGYPTEFASYFHYCRSLRFDDRPDYAYLKRIFRDLFIREGFQFDYVFDWTILKYQQSQISGPRGATLIQGGASGSTPGVGATADRAPGAQDFRDPRNEASDGVRRRLSGGLLGSSVAIGTSEPPKHRTSGLEDSLAAKDSGAVPDLERTHSSSFVRAGSSSRRAIISSSRPGVSPEAVEPSRALSNKVGPNNGWTGMQRSSPISSAEPKRTVSNRHPSNMRNYDAALKGVECLSFEAEHRQ</sequence>
<name>A0ACC2BN85_DIPCM</name>
<evidence type="ECO:0000313" key="2">
    <source>
        <dbReference type="Proteomes" id="UP001162992"/>
    </source>
</evidence>
<proteinExistence type="predicted"/>
<reference evidence="2" key="1">
    <citation type="journal article" date="2024" name="Proc. Natl. Acad. Sci. U.S.A.">
        <title>Extraordinary preservation of gene collinearity over three hundred million years revealed in homosporous lycophytes.</title>
        <authorList>
            <person name="Li C."/>
            <person name="Wickell D."/>
            <person name="Kuo L.Y."/>
            <person name="Chen X."/>
            <person name="Nie B."/>
            <person name="Liao X."/>
            <person name="Peng D."/>
            <person name="Ji J."/>
            <person name="Jenkins J."/>
            <person name="Williams M."/>
            <person name="Shu S."/>
            <person name="Plott C."/>
            <person name="Barry K."/>
            <person name="Rajasekar S."/>
            <person name="Grimwood J."/>
            <person name="Han X."/>
            <person name="Sun S."/>
            <person name="Hou Z."/>
            <person name="He W."/>
            <person name="Dai G."/>
            <person name="Sun C."/>
            <person name="Schmutz J."/>
            <person name="Leebens-Mack J.H."/>
            <person name="Li F.W."/>
            <person name="Wang L."/>
        </authorList>
    </citation>
    <scope>NUCLEOTIDE SEQUENCE [LARGE SCALE GENOMIC DNA]</scope>
    <source>
        <strain evidence="2">cv. PW_Plant_1</strain>
    </source>
</reference>
<comment type="caution">
    <text evidence="1">The sequence shown here is derived from an EMBL/GenBank/DDBJ whole genome shotgun (WGS) entry which is preliminary data.</text>
</comment>
<evidence type="ECO:0000313" key="1">
    <source>
        <dbReference type="EMBL" id="KAJ7531142.1"/>
    </source>
</evidence>
<protein>
    <submittedName>
        <fullName evidence="1">Uncharacterized protein</fullName>
    </submittedName>
</protein>
<accession>A0ACC2BN85</accession>
<dbReference type="EMBL" id="CM055105">
    <property type="protein sequence ID" value="KAJ7531142.1"/>
    <property type="molecule type" value="Genomic_DNA"/>
</dbReference>
<organism evidence="1 2">
    <name type="scientific">Diphasiastrum complanatum</name>
    <name type="common">Issler's clubmoss</name>
    <name type="synonym">Lycopodium complanatum</name>
    <dbReference type="NCBI Taxonomy" id="34168"/>
    <lineage>
        <taxon>Eukaryota</taxon>
        <taxon>Viridiplantae</taxon>
        <taxon>Streptophyta</taxon>
        <taxon>Embryophyta</taxon>
        <taxon>Tracheophyta</taxon>
        <taxon>Lycopodiopsida</taxon>
        <taxon>Lycopodiales</taxon>
        <taxon>Lycopodiaceae</taxon>
        <taxon>Lycopodioideae</taxon>
        <taxon>Diphasiastrum</taxon>
    </lineage>
</organism>
<gene>
    <name evidence="1" type="ORF">O6H91_14G033800</name>
</gene>
<keyword evidence="2" id="KW-1185">Reference proteome</keyword>